<feature type="compositionally biased region" description="Pro residues" evidence="1">
    <location>
        <begin position="1"/>
        <end position="11"/>
    </location>
</feature>
<reference evidence="3" key="2">
    <citation type="journal article" date="2015" name="Data Brief">
        <title>Shoot transcriptome of the giant reed, Arundo donax.</title>
        <authorList>
            <person name="Barrero R.A."/>
            <person name="Guerrero F.D."/>
            <person name="Moolhuijzen P."/>
            <person name="Goolsby J.A."/>
            <person name="Tidwell J."/>
            <person name="Bellgard S.E."/>
            <person name="Bellgard M.I."/>
        </authorList>
    </citation>
    <scope>NUCLEOTIDE SEQUENCE</scope>
    <source>
        <tissue evidence="3">Shoot tissue taken approximately 20 cm above the soil surface</tissue>
    </source>
</reference>
<reference evidence="3" key="1">
    <citation type="submission" date="2014-09" db="EMBL/GenBank/DDBJ databases">
        <authorList>
            <person name="Magalhaes I.L.F."/>
            <person name="Oliveira U."/>
            <person name="Santos F.R."/>
            <person name="Vidigal T.H.D.A."/>
            <person name="Brescovit A.D."/>
            <person name="Santos A.J."/>
        </authorList>
    </citation>
    <scope>NUCLEOTIDE SEQUENCE</scope>
    <source>
        <tissue evidence="3">Shoot tissue taken approximately 20 cm above the soil surface</tissue>
    </source>
</reference>
<proteinExistence type="predicted"/>
<feature type="transmembrane region" description="Helical" evidence="2">
    <location>
        <begin position="53"/>
        <end position="73"/>
    </location>
</feature>
<keyword evidence="2" id="KW-0812">Transmembrane</keyword>
<organism evidence="3">
    <name type="scientific">Arundo donax</name>
    <name type="common">Giant reed</name>
    <name type="synonym">Donax arundinaceus</name>
    <dbReference type="NCBI Taxonomy" id="35708"/>
    <lineage>
        <taxon>Eukaryota</taxon>
        <taxon>Viridiplantae</taxon>
        <taxon>Streptophyta</taxon>
        <taxon>Embryophyta</taxon>
        <taxon>Tracheophyta</taxon>
        <taxon>Spermatophyta</taxon>
        <taxon>Magnoliopsida</taxon>
        <taxon>Liliopsida</taxon>
        <taxon>Poales</taxon>
        <taxon>Poaceae</taxon>
        <taxon>PACMAD clade</taxon>
        <taxon>Arundinoideae</taxon>
        <taxon>Arundineae</taxon>
        <taxon>Arundo</taxon>
    </lineage>
</organism>
<protein>
    <submittedName>
        <fullName evidence="3">Uncharacterized protein</fullName>
    </submittedName>
</protein>
<keyword evidence="2" id="KW-1133">Transmembrane helix</keyword>
<accession>A0A0A9GK95</accession>
<name>A0A0A9GK95_ARUDO</name>
<keyword evidence="2" id="KW-0472">Membrane</keyword>
<evidence type="ECO:0000256" key="2">
    <source>
        <dbReference type="SAM" id="Phobius"/>
    </source>
</evidence>
<evidence type="ECO:0000256" key="1">
    <source>
        <dbReference type="SAM" id="MobiDB-lite"/>
    </source>
</evidence>
<evidence type="ECO:0000313" key="3">
    <source>
        <dbReference type="EMBL" id="JAE24912.1"/>
    </source>
</evidence>
<sequence length="76" mass="8872">MKMPLKPPSPLTPGAHKPQKSNSINYTKIYDVASLQQPLDRVQHKATSMQSRYYVQGFHVLLVNLLINIYYFYYIL</sequence>
<dbReference type="EMBL" id="GBRH01172984">
    <property type="protein sequence ID" value="JAE24912.1"/>
    <property type="molecule type" value="Transcribed_RNA"/>
</dbReference>
<feature type="region of interest" description="Disordered" evidence="1">
    <location>
        <begin position="1"/>
        <end position="21"/>
    </location>
</feature>
<dbReference type="AlphaFoldDB" id="A0A0A9GK95"/>